<dbReference type="OrthoDB" id="10051407at2759"/>
<comment type="caution">
    <text evidence="3">The sequence shown here is derived from an EMBL/GenBank/DDBJ whole genome shotgun (WGS) entry which is preliminary data.</text>
</comment>
<dbReference type="SUPFAM" id="SSF57924">
    <property type="entry name" value="Inhibitor of apoptosis (IAP) repeat"/>
    <property type="match status" value="2"/>
</dbReference>
<evidence type="ECO:0000256" key="1">
    <source>
        <dbReference type="SAM" id="MobiDB-lite"/>
    </source>
</evidence>
<dbReference type="EMBL" id="VXIV02002784">
    <property type="protein sequence ID" value="KAF6022938.1"/>
    <property type="molecule type" value="Genomic_DNA"/>
</dbReference>
<dbReference type="InterPro" id="IPR045817">
    <property type="entry name" value="OPA1_C"/>
</dbReference>
<gene>
    <name evidence="3" type="ORF">EB796_018748</name>
</gene>
<dbReference type="Pfam" id="PF00653">
    <property type="entry name" value="BIR"/>
    <property type="match status" value="2"/>
</dbReference>
<dbReference type="InterPro" id="IPR027417">
    <property type="entry name" value="P-loop_NTPase"/>
</dbReference>
<dbReference type="PANTHER" id="PTHR10044">
    <property type="entry name" value="INHIBITOR OF APOPTOSIS"/>
    <property type="match status" value="1"/>
</dbReference>
<dbReference type="GO" id="GO:0051726">
    <property type="term" value="P:regulation of cell cycle"/>
    <property type="evidence" value="ECO:0007669"/>
    <property type="project" value="TreeGrafter"/>
</dbReference>
<dbReference type="CDD" id="cd00022">
    <property type="entry name" value="BIR"/>
    <property type="match status" value="2"/>
</dbReference>
<dbReference type="Gene3D" id="1.10.1170.10">
    <property type="entry name" value="Inhibitor Of Apoptosis Protein (2mihbC-IAP-1), Chain A"/>
    <property type="match status" value="2"/>
</dbReference>
<dbReference type="Pfam" id="PF19434">
    <property type="entry name" value="OPA1_C"/>
    <property type="match status" value="1"/>
</dbReference>
<dbReference type="PANTHER" id="PTHR10044:SF139">
    <property type="entry name" value="DEATH-ASSOCIATED INHIBITOR OF APOPTOSIS 2"/>
    <property type="match status" value="1"/>
</dbReference>
<dbReference type="PROSITE" id="PS50143">
    <property type="entry name" value="BIR_REPEAT_2"/>
    <property type="match status" value="2"/>
</dbReference>
<sequence length="941" mass="107223">MSSINSSEDKDGKVETSGTDSSMSGKKPLGGESPKIGQSLETMMSFIVVLADWLRFSGKFLFSSGLERPFQLPCYNSACEGKAVDTDEFQEILKGLNSNYEYRRPSLTEIFCYAIPRYPDNHNPLLPLALQKKLDAMAPREFLTYVLNELTLEERESLMVDERQRRKSFLVNWPHSNNLSGVKLAQAGFYCADNYDRVQCVFCRGSLHHWERDDNPVTEHARSFNFCRFVKGLECGNREYKSDVLTADELKNINFFGTPPEMKKNRDGSVSIDLRSLGISTNTADTIQYAPEASRLRTYARWPASSPVTARTLCEAGFYFTGFDDQVRCFFCSGGVRDWRNGDDPWEEHARWFPDCAFLEHQQGKQFILDVHARTPANKKFRRTASFSESLKVATETQDMIGLCLKLGHEQEIIDRAFEENGAPFEDISSLIDKLCALEEGESAMVEDRGDNQLTGSGVLVAHAAGETAADSAGFMPGRMDGHRSFPDSEVACIMCYRKTEQNIAATHVGLPCGHLILCSTCSDDQERQVLSNSAHKPIKKILDGRLFPMKALGYFAVVTGRGNQNDSIQSIKDYEEEFFKNSKIFRDKLLKPSQMSTKNMSMAVSTKFWKMVRDSVEQQADEFKATRYNLETEWKNTYPGQRELDRLDLFEKAKGELLDQLVSLSQIQSKEWEDEFTKRLWDKTCTHVFEAIYLPAASSSNLGTFNTTIDIKLKQWSDKSLPQTAVDVGSNALKERYSSLIEELKKSNSNENKDTDLSITEPFKMAVIEEVFKRHQWDSKAEGSLRVLQQSCLEDRSINSWQQWEDSVVFMETTLQDMLKQADEKLNEMTGPGWATQWTSWKSRTPEQNSTLAIKHELEKLLGHEKVRKSQLSADEMTAIRKNLQMQKVEASDDLIRETWHQVYRKQFLNHSLTTAKMCRKAFGFYQKGLTPEQCGVRTV</sequence>
<protein>
    <submittedName>
        <fullName evidence="3">OPA1</fullName>
    </submittedName>
</protein>
<dbReference type="PROSITE" id="PS01282">
    <property type="entry name" value="BIR_REPEAT_1"/>
    <property type="match status" value="1"/>
</dbReference>
<dbReference type="InterPro" id="IPR001370">
    <property type="entry name" value="BIR_rpt"/>
</dbReference>
<feature type="domain" description="Dynamin-like GTPase OPA1 C-terminal" evidence="2">
    <location>
        <begin position="674"/>
        <end position="936"/>
    </location>
</feature>
<dbReference type="GO" id="GO:0005634">
    <property type="term" value="C:nucleus"/>
    <property type="evidence" value="ECO:0007669"/>
    <property type="project" value="TreeGrafter"/>
</dbReference>
<organism evidence="3 4">
    <name type="scientific">Bugula neritina</name>
    <name type="common">Brown bryozoan</name>
    <name type="synonym">Sertularia neritina</name>
    <dbReference type="NCBI Taxonomy" id="10212"/>
    <lineage>
        <taxon>Eukaryota</taxon>
        <taxon>Metazoa</taxon>
        <taxon>Spiralia</taxon>
        <taxon>Lophotrochozoa</taxon>
        <taxon>Bryozoa</taxon>
        <taxon>Gymnolaemata</taxon>
        <taxon>Cheilostomatida</taxon>
        <taxon>Flustrina</taxon>
        <taxon>Buguloidea</taxon>
        <taxon>Bugulidae</taxon>
        <taxon>Bugula</taxon>
    </lineage>
</organism>
<feature type="region of interest" description="Disordered" evidence="1">
    <location>
        <begin position="1"/>
        <end position="34"/>
    </location>
</feature>
<evidence type="ECO:0000313" key="3">
    <source>
        <dbReference type="EMBL" id="KAF6022938.1"/>
    </source>
</evidence>
<name>A0A7J7JC51_BUGNE</name>
<proteinExistence type="predicted"/>
<dbReference type="Proteomes" id="UP000593567">
    <property type="component" value="Unassembled WGS sequence"/>
</dbReference>
<evidence type="ECO:0000313" key="4">
    <source>
        <dbReference type="Proteomes" id="UP000593567"/>
    </source>
</evidence>
<dbReference type="InterPro" id="IPR050784">
    <property type="entry name" value="IAP"/>
</dbReference>
<reference evidence="3" key="1">
    <citation type="submission" date="2020-06" db="EMBL/GenBank/DDBJ databases">
        <title>Draft genome of Bugula neritina, a colonial animal packing powerful symbionts and potential medicines.</title>
        <authorList>
            <person name="Rayko M."/>
        </authorList>
    </citation>
    <scope>NUCLEOTIDE SEQUENCE [LARGE SCALE GENOMIC DNA]</scope>
    <source>
        <strain evidence="3">Kwan_BN1</strain>
    </source>
</reference>
<accession>A0A7J7JC51</accession>
<dbReference type="Gene3D" id="3.40.50.300">
    <property type="entry name" value="P-loop containing nucleotide triphosphate hydrolases"/>
    <property type="match status" value="1"/>
</dbReference>
<evidence type="ECO:0000259" key="2">
    <source>
        <dbReference type="Pfam" id="PF19434"/>
    </source>
</evidence>
<dbReference type="SMART" id="SM00238">
    <property type="entry name" value="BIR"/>
    <property type="match status" value="2"/>
</dbReference>
<dbReference type="AlphaFoldDB" id="A0A7J7JC51"/>
<dbReference type="GO" id="GO:0005737">
    <property type="term" value="C:cytoplasm"/>
    <property type="evidence" value="ECO:0007669"/>
    <property type="project" value="TreeGrafter"/>
</dbReference>
<keyword evidence="4" id="KW-1185">Reference proteome</keyword>